<dbReference type="Proteomes" id="UP000294947">
    <property type="component" value="Unassembled WGS sequence"/>
</dbReference>
<dbReference type="EMBL" id="SMKW01000087">
    <property type="protein sequence ID" value="TDD38305.1"/>
    <property type="molecule type" value="Genomic_DNA"/>
</dbReference>
<gene>
    <name evidence="1" type="ORF">E1288_39010</name>
</gene>
<evidence type="ECO:0000313" key="1">
    <source>
        <dbReference type="EMBL" id="TDD38305.1"/>
    </source>
</evidence>
<evidence type="ECO:0000313" key="2">
    <source>
        <dbReference type="Proteomes" id="UP000294947"/>
    </source>
</evidence>
<protein>
    <submittedName>
        <fullName evidence="1">Uncharacterized protein</fullName>
    </submittedName>
</protein>
<proteinExistence type="predicted"/>
<dbReference type="RefSeq" id="WP_132493709.1">
    <property type="nucleotide sequence ID" value="NZ_SMKW01000087.1"/>
</dbReference>
<organism evidence="1 2">
    <name type="scientific">Saccharopolyspora elongata</name>
    <dbReference type="NCBI Taxonomy" id="2530387"/>
    <lineage>
        <taxon>Bacteria</taxon>
        <taxon>Bacillati</taxon>
        <taxon>Actinomycetota</taxon>
        <taxon>Actinomycetes</taxon>
        <taxon>Pseudonocardiales</taxon>
        <taxon>Pseudonocardiaceae</taxon>
        <taxon>Saccharopolyspora</taxon>
    </lineage>
</organism>
<comment type="caution">
    <text evidence="1">The sequence shown here is derived from an EMBL/GenBank/DDBJ whole genome shotgun (WGS) entry which is preliminary data.</text>
</comment>
<reference evidence="1 2" key="1">
    <citation type="submission" date="2019-03" db="EMBL/GenBank/DDBJ databases">
        <title>Draft genome sequences of novel Actinobacteria.</title>
        <authorList>
            <person name="Sahin N."/>
            <person name="Ay H."/>
            <person name="Saygin H."/>
        </authorList>
    </citation>
    <scope>NUCLEOTIDE SEQUENCE [LARGE SCALE GENOMIC DNA]</scope>
    <source>
        <strain evidence="1 2">7K502</strain>
    </source>
</reference>
<accession>A0A4R4Y2F2</accession>
<dbReference type="OrthoDB" id="3693654at2"/>
<name>A0A4R4Y2F2_9PSEU</name>
<dbReference type="AlphaFoldDB" id="A0A4R4Y2F2"/>
<keyword evidence="2" id="KW-1185">Reference proteome</keyword>
<sequence>MDVSTSAAAHKGERTTVQDPAKALIPVFEIAAKHIWQGKPEELKEATEAFEQLQPQCASPASMTTEGATATMPSGYKITCTNVPGVGTGDATTYGQLLQIRPA</sequence>